<reference evidence="1" key="1">
    <citation type="submission" date="2019-08" db="EMBL/GenBank/DDBJ databases">
        <authorList>
            <person name="Kucharzyk K."/>
            <person name="Murdoch R.W."/>
            <person name="Higgins S."/>
            <person name="Loffler F."/>
        </authorList>
    </citation>
    <scope>NUCLEOTIDE SEQUENCE</scope>
</reference>
<dbReference type="EMBL" id="VSSQ01064806">
    <property type="protein sequence ID" value="MPN17629.1"/>
    <property type="molecule type" value="Genomic_DNA"/>
</dbReference>
<organism evidence="1">
    <name type="scientific">bioreactor metagenome</name>
    <dbReference type="NCBI Taxonomy" id="1076179"/>
    <lineage>
        <taxon>unclassified sequences</taxon>
        <taxon>metagenomes</taxon>
        <taxon>ecological metagenomes</taxon>
    </lineage>
</organism>
<gene>
    <name evidence="1" type="ORF">SDC9_164984</name>
</gene>
<protein>
    <submittedName>
        <fullName evidence="1">Uncharacterized protein</fullName>
    </submittedName>
</protein>
<proteinExistence type="predicted"/>
<sequence length="155" mass="16796">MLGVLRVGRRRRNLRQASIRVQLGSRDRRTGVKVADNAIDLFVNQLLGNDGALLRIGLVVFRDQLELDLGATDFETLSIQLLDGENGTALVVLAKVGLRAGHRRDMAALDDDFGLGGGCGGRGDRRRRLFLRSASGQRESGGNGEGYCGKLGLHR</sequence>
<evidence type="ECO:0000313" key="1">
    <source>
        <dbReference type="EMBL" id="MPN17629.1"/>
    </source>
</evidence>
<accession>A0A645FVR3</accession>
<comment type="caution">
    <text evidence="1">The sequence shown here is derived from an EMBL/GenBank/DDBJ whole genome shotgun (WGS) entry which is preliminary data.</text>
</comment>
<dbReference type="AlphaFoldDB" id="A0A645FVR3"/>
<name>A0A645FVR3_9ZZZZ</name>